<protein>
    <recommendedName>
        <fullName evidence="2">Zinc knuckle CX2CX4HX4C domain-containing protein</fullName>
    </recommendedName>
</protein>
<comment type="caution">
    <text evidence="3">The sequence shown here is derived from an EMBL/GenBank/DDBJ whole genome shotgun (WGS) entry which is preliminary data.</text>
</comment>
<dbReference type="AlphaFoldDB" id="A0AAV5MKC8"/>
<dbReference type="EMBL" id="BPVZ01000293">
    <property type="protein sequence ID" value="GKV49293.1"/>
    <property type="molecule type" value="Genomic_DNA"/>
</dbReference>
<evidence type="ECO:0000313" key="3">
    <source>
        <dbReference type="EMBL" id="GKV49293.1"/>
    </source>
</evidence>
<feature type="compositionally biased region" description="Basic and acidic residues" evidence="1">
    <location>
        <begin position="168"/>
        <end position="180"/>
    </location>
</feature>
<proteinExistence type="predicted"/>
<accession>A0AAV5MKC8</accession>
<dbReference type="InterPro" id="IPR025836">
    <property type="entry name" value="Zn_knuckle_CX2CX4HX4C"/>
</dbReference>
<evidence type="ECO:0000256" key="1">
    <source>
        <dbReference type="SAM" id="MobiDB-lite"/>
    </source>
</evidence>
<feature type="region of interest" description="Disordered" evidence="1">
    <location>
        <begin position="155"/>
        <end position="184"/>
    </location>
</feature>
<dbReference type="InterPro" id="IPR040256">
    <property type="entry name" value="At4g02000-like"/>
</dbReference>
<feature type="domain" description="Zinc knuckle CX2CX4HX4C" evidence="2">
    <location>
        <begin position="37"/>
        <end position="84"/>
    </location>
</feature>
<dbReference type="PANTHER" id="PTHR31286">
    <property type="entry name" value="GLYCINE-RICH CELL WALL STRUCTURAL PROTEIN 1.8-LIKE"/>
    <property type="match status" value="1"/>
</dbReference>
<sequence>MSRESIQLIGSLFPRLISWDQSTLGGLESFLRLRVEIDVQNPLPIGFQFQQQRDEIWHAEFKYEKLVDFYYSCRRLGHTNKSCADFNQKDNDSNHPIQVRPQYGPQLRVATYSPKRQFRSIREGNTYHQNHHAKLLPEATNKSQTGCSLLPTHSAQQNTVVNEEEPSELGRVEQQEEERVNSSTLSLSTPAFNEMEMQSYRGMITIPDISAESSSLSSATHQQTPPPLNAMMTTLQLSALHKHLHIPPDIQDQAIGCVEDCCSVELGLLLSQKVEAQLLLGSNISTGKKRRCDTGPSIEAVKRACIAHNELLGLQYFPTPLQDSIALGRPESYQQEQKLMALARQVKLQPDPCLSLNQQFHPTHRLLNEPLVTPMIFTTTHAPGTPSTYLLNSPSRTTEQLLDAMANVASVAGPWQPPSPT</sequence>
<gene>
    <name evidence="3" type="ORF">SLEP1_g56050</name>
</gene>
<dbReference type="PANTHER" id="PTHR31286:SF178">
    <property type="entry name" value="DUF4283 DOMAIN-CONTAINING PROTEIN"/>
    <property type="match status" value="1"/>
</dbReference>
<dbReference type="Pfam" id="PF14392">
    <property type="entry name" value="zf-CCHC_4"/>
    <property type="match status" value="1"/>
</dbReference>
<keyword evidence="4" id="KW-1185">Reference proteome</keyword>
<organism evidence="3 4">
    <name type="scientific">Rubroshorea leprosula</name>
    <dbReference type="NCBI Taxonomy" id="152421"/>
    <lineage>
        <taxon>Eukaryota</taxon>
        <taxon>Viridiplantae</taxon>
        <taxon>Streptophyta</taxon>
        <taxon>Embryophyta</taxon>
        <taxon>Tracheophyta</taxon>
        <taxon>Spermatophyta</taxon>
        <taxon>Magnoliopsida</taxon>
        <taxon>eudicotyledons</taxon>
        <taxon>Gunneridae</taxon>
        <taxon>Pentapetalae</taxon>
        <taxon>rosids</taxon>
        <taxon>malvids</taxon>
        <taxon>Malvales</taxon>
        <taxon>Dipterocarpaceae</taxon>
        <taxon>Rubroshorea</taxon>
    </lineage>
</organism>
<dbReference type="Proteomes" id="UP001054252">
    <property type="component" value="Unassembled WGS sequence"/>
</dbReference>
<reference evidence="3 4" key="1">
    <citation type="journal article" date="2021" name="Commun. Biol.">
        <title>The genome of Shorea leprosula (Dipterocarpaceae) highlights the ecological relevance of drought in aseasonal tropical rainforests.</title>
        <authorList>
            <person name="Ng K.K.S."/>
            <person name="Kobayashi M.J."/>
            <person name="Fawcett J.A."/>
            <person name="Hatakeyama M."/>
            <person name="Paape T."/>
            <person name="Ng C.H."/>
            <person name="Ang C.C."/>
            <person name="Tnah L.H."/>
            <person name="Lee C.T."/>
            <person name="Nishiyama T."/>
            <person name="Sese J."/>
            <person name="O'Brien M.J."/>
            <person name="Copetti D."/>
            <person name="Mohd Noor M.I."/>
            <person name="Ong R.C."/>
            <person name="Putra M."/>
            <person name="Sireger I.Z."/>
            <person name="Indrioko S."/>
            <person name="Kosugi Y."/>
            <person name="Izuno A."/>
            <person name="Isagi Y."/>
            <person name="Lee S.L."/>
            <person name="Shimizu K.K."/>
        </authorList>
    </citation>
    <scope>NUCLEOTIDE SEQUENCE [LARGE SCALE GENOMIC DNA]</scope>
    <source>
        <strain evidence="3">214</strain>
    </source>
</reference>
<name>A0AAV5MKC8_9ROSI</name>
<evidence type="ECO:0000259" key="2">
    <source>
        <dbReference type="Pfam" id="PF14392"/>
    </source>
</evidence>
<evidence type="ECO:0000313" key="4">
    <source>
        <dbReference type="Proteomes" id="UP001054252"/>
    </source>
</evidence>